<evidence type="ECO:0000256" key="9">
    <source>
        <dbReference type="ARBA" id="ARBA00023136"/>
    </source>
</evidence>
<dbReference type="GO" id="GO:0001508">
    <property type="term" value="P:action potential"/>
    <property type="evidence" value="ECO:0007669"/>
    <property type="project" value="TreeGrafter"/>
</dbReference>
<feature type="transmembrane region" description="Helical" evidence="11">
    <location>
        <begin position="251"/>
        <end position="272"/>
    </location>
</feature>
<reference evidence="14" key="1">
    <citation type="journal article" date="2013" name="Nature">
        <title>Pan genome of the phytoplankton Emiliania underpins its global distribution.</title>
        <authorList>
            <person name="Read B.A."/>
            <person name="Kegel J."/>
            <person name="Klute M.J."/>
            <person name="Kuo A."/>
            <person name="Lefebvre S.C."/>
            <person name="Maumus F."/>
            <person name="Mayer C."/>
            <person name="Miller J."/>
            <person name="Monier A."/>
            <person name="Salamov A."/>
            <person name="Young J."/>
            <person name="Aguilar M."/>
            <person name="Claverie J.M."/>
            <person name="Frickenhaus S."/>
            <person name="Gonzalez K."/>
            <person name="Herman E.K."/>
            <person name="Lin Y.C."/>
            <person name="Napier J."/>
            <person name="Ogata H."/>
            <person name="Sarno A.F."/>
            <person name="Shmutz J."/>
            <person name="Schroeder D."/>
            <person name="de Vargas C."/>
            <person name="Verret F."/>
            <person name="von Dassow P."/>
            <person name="Valentin K."/>
            <person name="Van de Peer Y."/>
            <person name="Wheeler G."/>
            <person name="Dacks J.B."/>
            <person name="Delwiche C.F."/>
            <person name="Dyhrman S.T."/>
            <person name="Glockner G."/>
            <person name="John U."/>
            <person name="Richards T."/>
            <person name="Worden A.Z."/>
            <person name="Zhang X."/>
            <person name="Grigoriev I.V."/>
            <person name="Allen A.E."/>
            <person name="Bidle K."/>
            <person name="Borodovsky M."/>
            <person name="Bowler C."/>
            <person name="Brownlee C."/>
            <person name="Cock J.M."/>
            <person name="Elias M."/>
            <person name="Gladyshev V.N."/>
            <person name="Groth M."/>
            <person name="Guda C."/>
            <person name="Hadaegh A."/>
            <person name="Iglesias-Rodriguez M.D."/>
            <person name="Jenkins J."/>
            <person name="Jones B.M."/>
            <person name="Lawson T."/>
            <person name="Leese F."/>
            <person name="Lindquist E."/>
            <person name="Lobanov A."/>
            <person name="Lomsadze A."/>
            <person name="Malik S.B."/>
            <person name="Marsh M.E."/>
            <person name="Mackinder L."/>
            <person name="Mock T."/>
            <person name="Mueller-Roeber B."/>
            <person name="Pagarete A."/>
            <person name="Parker M."/>
            <person name="Probert I."/>
            <person name="Quesneville H."/>
            <person name="Raines C."/>
            <person name="Rensing S.A."/>
            <person name="Riano-Pachon D.M."/>
            <person name="Richier S."/>
            <person name="Rokitta S."/>
            <person name="Shiraiwa Y."/>
            <person name="Soanes D.M."/>
            <person name="van der Giezen M."/>
            <person name="Wahlund T.M."/>
            <person name="Williams B."/>
            <person name="Wilson W."/>
            <person name="Wolfe G."/>
            <person name="Wurch L.L."/>
        </authorList>
    </citation>
    <scope>NUCLEOTIDE SEQUENCE</scope>
</reference>
<evidence type="ECO:0000256" key="4">
    <source>
        <dbReference type="ARBA" id="ARBA00022692"/>
    </source>
</evidence>
<evidence type="ECO:0000313" key="13">
    <source>
        <dbReference type="EnsemblProtists" id="EOD35572"/>
    </source>
</evidence>
<keyword evidence="10" id="KW-0407">Ion channel</keyword>
<evidence type="ECO:0000256" key="1">
    <source>
        <dbReference type="ARBA" id="ARBA00004141"/>
    </source>
</evidence>
<keyword evidence="5" id="KW-0631">Potassium channel</keyword>
<dbReference type="InterPro" id="IPR028325">
    <property type="entry name" value="VG_K_chnl"/>
</dbReference>
<keyword evidence="4 11" id="KW-0812">Transmembrane</keyword>
<dbReference type="GeneID" id="17280842"/>
<evidence type="ECO:0000256" key="5">
    <source>
        <dbReference type="ARBA" id="ARBA00022826"/>
    </source>
</evidence>
<dbReference type="RefSeq" id="XP_005788001.1">
    <property type="nucleotide sequence ID" value="XM_005787944.1"/>
</dbReference>
<accession>A0A0D3KII7</accession>
<dbReference type="STRING" id="2903.R1DKN9"/>
<dbReference type="eggNOG" id="ENOG502SQYX">
    <property type="taxonomic scope" value="Eukaryota"/>
</dbReference>
<keyword evidence="14" id="KW-1185">Reference proteome</keyword>
<protein>
    <recommendedName>
        <fullName evidence="12">Ion transport domain-containing protein</fullName>
    </recommendedName>
</protein>
<keyword evidence="9 11" id="KW-0472">Membrane</keyword>
<evidence type="ECO:0000256" key="6">
    <source>
        <dbReference type="ARBA" id="ARBA00022958"/>
    </source>
</evidence>
<proteinExistence type="predicted"/>
<dbReference type="InterPro" id="IPR005821">
    <property type="entry name" value="Ion_trans_dom"/>
</dbReference>
<feature type="transmembrane region" description="Helical" evidence="11">
    <location>
        <begin position="41"/>
        <end position="62"/>
    </location>
</feature>
<evidence type="ECO:0000256" key="3">
    <source>
        <dbReference type="ARBA" id="ARBA00022538"/>
    </source>
</evidence>
<comment type="subcellular location">
    <subcellularLocation>
        <location evidence="1">Membrane</location>
        <topology evidence="1">Multi-pass membrane protein</topology>
    </subcellularLocation>
</comment>
<dbReference type="HOGENOM" id="CLU_561947_0_0_1"/>
<keyword evidence="3" id="KW-0633">Potassium transport</keyword>
<keyword evidence="8" id="KW-0406">Ion transport</keyword>
<reference evidence="13" key="2">
    <citation type="submission" date="2024-10" db="UniProtKB">
        <authorList>
            <consortium name="EnsemblProtists"/>
        </authorList>
    </citation>
    <scope>IDENTIFICATION</scope>
</reference>
<dbReference type="EnsemblProtists" id="EOD35572">
    <property type="protein sequence ID" value="EOD35572"/>
    <property type="gene ID" value="EMIHUDRAFT_201744"/>
</dbReference>
<dbReference type="Proteomes" id="UP000013827">
    <property type="component" value="Unassembled WGS sequence"/>
</dbReference>
<evidence type="ECO:0000256" key="11">
    <source>
        <dbReference type="SAM" id="Phobius"/>
    </source>
</evidence>
<keyword evidence="7 11" id="KW-1133">Transmembrane helix</keyword>
<evidence type="ECO:0000256" key="7">
    <source>
        <dbReference type="ARBA" id="ARBA00022989"/>
    </source>
</evidence>
<keyword evidence="2" id="KW-0813">Transport</keyword>
<dbReference type="PaxDb" id="2903-EOD35572"/>
<evidence type="ECO:0000256" key="2">
    <source>
        <dbReference type="ARBA" id="ARBA00022448"/>
    </source>
</evidence>
<feature type="domain" description="Ion transport" evidence="12">
    <location>
        <begin position="42"/>
        <end position="276"/>
    </location>
</feature>
<name>A0A0D3KII7_EMIH1</name>
<dbReference type="SUPFAM" id="SSF81324">
    <property type="entry name" value="Voltage-gated potassium channels"/>
    <property type="match status" value="1"/>
</dbReference>
<dbReference type="PANTHER" id="PTHR11537:SF254">
    <property type="entry name" value="POTASSIUM VOLTAGE-GATED CHANNEL PROTEIN SHAB"/>
    <property type="match status" value="1"/>
</dbReference>
<keyword evidence="6" id="KW-0630">Potassium</keyword>
<dbReference type="AlphaFoldDB" id="A0A0D3KII7"/>
<evidence type="ECO:0000313" key="14">
    <source>
        <dbReference type="Proteomes" id="UP000013827"/>
    </source>
</evidence>
<feature type="transmembrane region" description="Helical" evidence="11">
    <location>
        <begin position="187"/>
        <end position="210"/>
    </location>
</feature>
<dbReference type="PANTHER" id="PTHR11537">
    <property type="entry name" value="VOLTAGE-GATED POTASSIUM CHANNEL"/>
    <property type="match status" value="1"/>
</dbReference>
<evidence type="ECO:0000259" key="12">
    <source>
        <dbReference type="Pfam" id="PF00520"/>
    </source>
</evidence>
<dbReference type="GO" id="GO:0005249">
    <property type="term" value="F:voltage-gated potassium channel activity"/>
    <property type="evidence" value="ECO:0007669"/>
    <property type="project" value="InterPro"/>
</dbReference>
<dbReference type="KEGG" id="ehx:EMIHUDRAFT_201744"/>
<dbReference type="GO" id="GO:0008076">
    <property type="term" value="C:voltage-gated potassium channel complex"/>
    <property type="evidence" value="ECO:0007669"/>
    <property type="project" value="InterPro"/>
</dbReference>
<sequence>MADAAPLLAPRLGAATRDSRRRQVLSIVRPKRGGKRAAATAYAWLLAGATLLCVVQLVVASYPELGDDPANDVYFFVADAVLSSIFLADYSLRLYSAPELPRMVTRGLAPGEARLRWVLSGEAVVYALSTFPFFLDLLVDGRYSGVFDSGLNASWVRVFRILNIFRTSEYSAAVNTVLRVLVVNRTILLASLAMVLFMVLLTATLLYSILPDATLAANGIRSIPDAAYLAVLMLTGQALPEGSLSSGTRLIVLFTSFFSVPIFAVPAAMLTWGFEESAAGTIAAESSDDSDSDFEEYLRTAAGAEGDDGEFAEEALSFFERASSDAVGGGGRLLPEARRLAQEIESKQQRAARTRHLRCDALHLVEASYGEDKPDGHAEALMEARLQSFAQLVHSSRQAEASTPLAAPLVSGSGADVEEEVASGALVGDAQLRRLEAVLDRRLATMDARLAKLEAALVHRLSSRSASRKSLVYAGSLGYGTGPSFG</sequence>
<feature type="transmembrane region" description="Helical" evidence="11">
    <location>
        <begin position="74"/>
        <end position="95"/>
    </location>
</feature>
<evidence type="ECO:0000256" key="8">
    <source>
        <dbReference type="ARBA" id="ARBA00023065"/>
    </source>
</evidence>
<evidence type="ECO:0000256" key="10">
    <source>
        <dbReference type="ARBA" id="ARBA00023303"/>
    </source>
</evidence>
<dbReference type="Gene3D" id="1.10.287.70">
    <property type="match status" value="1"/>
</dbReference>
<organism evidence="13 14">
    <name type="scientific">Emiliania huxleyi (strain CCMP1516)</name>
    <dbReference type="NCBI Taxonomy" id="280463"/>
    <lineage>
        <taxon>Eukaryota</taxon>
        <taxon>Haptista</taxon>
        <taxon>Haptophyta</taxon>
        <taxon>Prymnesiophyceae</taxon>
        <taxon>Isochrysidales</taxon>
        <taxon>Noelaerhabdaceae</taxon>
        <taxon>Emiliania</taxon>
    </lineage>
</organism>
<dbReference type="Pfam" id="PF00520">
    <property type="entry name" value="Ion_trans"/>
    <property type="match status" value="1"/>
</dbReference>
<feature type="transmembrane region" description="Helical" evidence="11">
    <location>
        <begin position="115"/>
        <end position="135"/>
    </location>
</feature>